<keyword evidence="9" id="KW-1185">Reference proteome</keyword>
<gene>
    <name evidence="8" type="ORF">ACU52_01170</name>
</gene>
<comment type="caution">
    <text evidence="8">The sequence shown here is derived from an EMBL/GenBank/DDBJ whole genome shotgun (WGS) entry which is preliminary data.</text>
</comment>
<dbReference type="Gene3D" id="3.40.50.10240">
    <property type="entry name" value="Thiamin pyrophosphokinase, catalytic domain"/>
    <property type="match status" value="1"/>
</dbReference>
<dbReference type="SUPFAM" id="SSF63999">
    <property type="entry name" value="Thiamin pyrophosphokinase, catalytic domain"/>
    <property type="match status" value="1"/>
</dbReference>
<organism evidence="8 9">
    <name type="scientific">Xylanibacter rarus</name>
    <dbReference type="NCBI Taxonomy" id="1676614"/>
    <lineage>
        <taxon>Bacteria</taxon>
        <taxon>Pseudomonadati</taxon>
        <taxon>Bacteroidota</taxon>
        <taxon>Bacteroidia</taxon>
        <taxon>Bacteroidales</taxon>
        <taxon>Prevotellaceae</taxon>
        <taxon>Xylanibacter</taxon>
    </lineage>
</organism>
<dbReference type="PANTHER" id="PTHR41299:SF1">
    <property type="entry name" value="THIAMINE PYROPHOSPHOKINASE"/>
    <property type="match status" value="1"/>
</dbReference>
<keyword evidence="3 8" id="KW-0418">Kinase</keyword>
<sequence length="216" mass="23899">MQNLLITTSFAPDAVIIGNGDFPTAEIPLAAISNARYICCCDGAAASYISRGFVPDAIVGDGDSLDEVFKEKYRDILHIIDEQDDNDQTKATRHCLSMGFRSIAYVGATGKREDHTLGNISLIERYRNEMGIDAVMLTDHGYFVAAEGDAEFETFAGQQVSIFNFSCSRIESSGLKWNSYAYGSWWQGTLNEATDNSVKFCADGRYLVFRTYKGKI</sequence>
<evidence type="ECO:0000313" key="9">
    <source>
        <dbReference type="Proteomes" id="UP000036951"/>
    </source>
</evidence>
<dbReference type="NCBIfam" id="TIGR01378">
    <property type="entry name" value="thi_PPkinase"/>
    <property type="match status" value="1"/>
</dbReference>
<evidence type="ECO:0000256" key="5">
    <source>
        <dbReference type="NCBIfam" id="TIGR01378"/>
    </source>
</evidence>
<accession>A0A8E1UT01</accession>
<dbReference type="OrthoDB" id="1132102at2"/>
<evidence type="ECO:0000256" key="1">
    <source>
        <dbReference type="ARBA" id="ARBA00022679"/>
    </source>
</evidence>
<dbReference type="GO" id="GO:0016301">
    <property type="term" value="F:kinase activity"/>
    <property type="evidence" value="ECO:0007669"/>
    <property type="project" value="UniProtKB-KW"/>
</dbReference>
<dbReference type="AlphaFoldDB" id="A0A8E1UT01"/>
<dbReference type="CDD" id="cd07995">
    <property type="entry name" value="TPK"/>
    <property type="match status" value="1"/>
</dbReference>
<dbReference type="Proteomes" id="UP000036951">
    <property type="component" value="Unassembled WGS sequence"/>
</dbReference>
<name>A0A8E1UT01_9BACT</name>
<dbReference type="Pfam" id="PF21275">
    <property type="entry name" value="Thi_PPkinase_C"/>
    <property type="match status" value="1"/>
</dbReference>
<dbReference type="EC" id="2.7.6.2" evidence="5"/>
<dbReference type="PANTHER" id="PTHR41299">
    <property type="entry name" value="THIAMINE PYROPHOSPHOKINASE"/>
    <property type="match status" value="1"/>
</dbReference>
<protein>
    <recommendedName>
        <fullName evidence="5">Thiamine diphosphokinase</fullName>
        <ecNumber evidence="5">2.7.6.2</ecNumber>
    </recommendedName>
</protein>
<keyword evidence="4" id="KW-0067">ATP-binding</keyword>
<keyword evidence="1" id="KW-0808">Transferase</keyword>
<evidence type="ECO:0000313" key="8">
    <source>
        <dbReference type="EMBL" id="KOO69787.1"/>
    </source>
</evidence>
<dbReference type="InterPro" id="IPR049442">
    <property type="entry name" value="Thi_PPkinase-like_C"/>
</dbReference>
<evidence type="ECO:0000256" key="2">
    <source>
        <dbReference type="ARBA" id="ARBA00022741"/>
    </source>
</evidence>
<dbReference type="InterPro" id="IPR007371">
    <property type="entry name" value="TPK_catalytic"/>
</dbReference>
<dbReference type="RefSeq" id="WP_053397430.1">
    <property type="nucleotide sequence ID" value="NZ_LFQU01000001.1"/>
</dbReference>
<evidence type="ECO:0000256" key="3">
    <source>
        <dbReference type="ARBA" id="ARBA00022777"/>
    </source>
</evidence>
<dbReference type="GO" id="GO:0006772">
    <property type="term" value="P:thiamine metabolic process"/>
    <property type="evidence" value="ECO:0007669"/>
    <property type="project" value="UniProtKB-UniRule"/>
</dbReference>
<dbReference type="GO" id="GO:0005524">
    <property type="term" value="F:ATP binding"/>
    <property type="evidence" value="ECO:0007669"/>
    <property type="project" value="UniProtKB-KW"/>
</dbReference>
<dbReference type="EMBL" id="LFQU01000001">
    <property type="protein sequence ID" value="KOO69787.1"/>
    <property type="molecule type" value="Genomic_DNA"/>
</dbReference>
<dbReference type="GO" id="GO:0009229">
    <property type="term" value="P:thiamine diphosphate biosynthetic process"/>
    <property type="evidence" value="ECO:0007669"/>
    <property type="project" value="InterPro"/>
</dbReference>
<feature type="domain" description="Thiamin pyrophosphokinase-like substrate-binding" evidence="7">
    <location>
        <begin position="141"/>
        <end position="209"/>
    </location>
</feature>
<dbReference type="GO" id="GO:0004788">
    <property type="term" value="F:thiamine diphosphokinase activity"/>
    <property type="evidence" value="ECO:0007669"/>
    <property type="project" value="UniProtKB-UniRule"/>
</dbReference>
<feature type="domain" description="Thiamin pyrophosphokinase catalytic" evidence="6">
    <location>
        <begin position="32"/>
        <end position="128"/>
    </location>
</feature>
<keyword evidence="2" id="KW-0547">Nucleotide-binding</keyword>
<evidence type="ECO:0000259" key="7">
    <source>
        <dbReference type="Pfam" id="PF21275"/>
    </source>
</evidence>
<proteinExistence type="predicted"/>
<reference evidence="8 9" key="1">
    <citation type="submission" date="2015-06" db="EMBL/GenBank/DDBJ databases">
        <title>Prevotella sp. 109, sp. nov., a novel member of the family Prevotellaceae isolated from human faeces.</title>
        <authorList>
            <person name="Shkoporov A.N."/>
            <person name="Chaplin A.V."/>
            <person name="Kafarskaia L.I."/>
            <person name="Efimov B.A."/>
        </authorList>
    </citation>
    <scope>NUCLEOTIDE SEQUENCE [LARGE SCALE GENOMIC DNA]</scope>
    <source>
        <strain evidence="8 9">109</strain>
    </source>
</reference>
<dbReference type="InterPro" id="IPR036759">
    <property type="entry name" value="TPK_catalytic_sf"/>
</dbReference>
<dbReference type="InterPro" id="IPR053149">
    <property type="entry name" value="TPK"/>
</dbReference>
<dbReference type="Pfam" id="PF04263">
    <property type="entry name" value="TPK_catalytic"/>
    <property type="match status" value="1"/>
</dbReference>
<evidence type="ECO:0000259" key="6">
    <source>
        <dbReference type="Pfam" id="PF04263"/>
    </source>
</evidence>
<dbReference type="InterPro" id="IPR006282">
    <property type="entry name" value="Thi_PPkinase"/>
</dbReference>
<evidence type="ECO:0000256" key="4">
    <source>
        <dbReference type="ARBA" id="ARBA00022840"/>
    </source>
</evidence>